<accession>A0ABT5B6Z0</accession>
<evidence type="ECO:0008006" key="4">
    <source>
        <dbReference type="Google" id="ProtNLM"/>
    </source>
</evidence>
<sequence>MQRLVVAIVGAAWLTGCAPETGESESGATSTTTSTMGTSGDAPTSSTSGDAPTSSTTASSGDSTGEPAMCPEVEPIAEDEFAARFAEAICAQKEACGCSGGFACAGTFKQQFEAVQQYAIDNSLHFDPECAQQTLVSAVLHRACRLESDFEGPFAECGWVYDCPVFRGDAPTGGACDGEVEVDAGAYSNDCAHEDDYCHTIDTLTCGPTDSTPLELDDTCMTPEFAPLGICGEGLRCSLESLVCVPVVGEGEACGDFAMCDVDLLCEVGACQPRRPAGDACEHSGHCLSLTCEGGACRDEPVICLVDSPSDLLFSWTL</sequence>
<organism evidence="2 3">
    <name type="scientific">Nannocystis radixulma</name>
    <dbReference type="NCBI Taxonomy" id="2995305"/>
    <lineage>
        <taxon>Bacteria</taxon>
        <taxon>Pseudomonadati</taxon>
        <taxon>Myxococcota</taxon>
        <taxon>Polyangia</taxon>
        <taxon>Nannocystales</taxon>
        <taxon>Nannocystaceae</taxon>
        <taxon>Nannocystis</taxon>
    </lineage>
</organism>
<protein>
    <recommendedName>
        <fullName evidence="4">Dickkopf N-terminal cysteine-rich domain-containing protein</fullName>
    </recommendedName>
</protein>
<feature type="compositionally biased region" description="Low complexity" evidence="1">
    <location>
        <begin position="20"/>
        <end position="65"/>
    </location>
</feature>
<name>A0ABT5B6Z0_9BACT</name>
<feature type="region of interest" description="Disordered" evidence="1">
    <location>
        <begin position="18"/>
        <end position="70"/>
    </location>
</feature>
<reference evidence="2 3" key="1">
    <citation type="submission" date="2022-11" db="EMBL/GenBank/DDBJ databases">
        <title>Minimal conservation of predation-associated metabolite biosynthetic gene clusters underscores biosynthetic potential of Myxococcota including descriptions for ten novel species: Archangium lansinium sp. nov., Myxococcus landrumus sp. nov., Nannocystis bai.</title>
        <authorList>
            <person name="Ahearne A."/>
            <person name="Stevens C."/>
            <person name="Dowd S."/>
        </authorList>
    </citation>
    <scope>NUCLEOTIDE SEQUENCE [LARGE SCALE GENOMIC DNA]</scope>
    <source>
        <strain evidence="2 3">NCELM</strain>
    </source>
</reference>
<dbReference type="PROSITE" id="PS51257">
    <property type="entry name" value="PROKAR_LIPOPROTEIN"/>
    <property type="match status" value="1"/>
</dbReference>
<comment type="caution">
    <text evidence="2">The sequence shown here is derived from an EMBL/GenBank/DDBJ whole genome shotgun (WGS) entry which is preliminary data.</text>
</comment>
<gene>
    <name evidence="2" type="ORF">POL58_19165</name>
</gene>
<dbReference type="EMBL" id="JAQNDN010000010">
    <property type="protein sequence ID" value="MDC0669883.1"/>
    <property type="molecule type" value="Genomic_DNA"/>
</dbReference>
<evidence type="ECO:0000256" key="1">
    <source>
        <dbReference type="SAM" id="MobiDB-lite"/>
    </source>
</evidence>
<dbReference type="Proteomes" id="UP001217838">
    <property type="component" value="Unassembled WGS sequence"/>
</dbReference>
<evidence type="ECO:0000313" key="2">
    <source>
        <dbReference type="EMBL" id="MDC0669883.1"/>
    </source>
</evidence>
<evidence type="ECO:0000313" key="3">
    <source>
        <dbReference type="Proteomes" id="UP001217838"/>
    </source>
</evidence>
<keyword evidence="3" id="KW-1185">Reference proteome</keyword>
<proteinExistence type="predicted"/>
<dbReference type="RefSeq" id="WP_271999686.1">
    <property type="nucleotide sequence ID" value="NZ_JAQNDN010000010.1"/>
</dbReference>